<dbReference type="GO" id="GO:0004386">
    <property type="term" value="F:helicase activity"/>
    <property type="evidence" value="ECO:0007669"/>
    <property type="project" value="UniProtKB-KW"/>
</dbReference>
<keyword evidence="2" id="KW-0378">Hydrolase</keyword>
<dbReference type="Gene3D" id="3.40.50.300">
    <property type="entry name" value="P-loop containing nucleotide triphosphate hydrolases"/>
    <property type="match status" value="1"/>
</dbReference>
<organism evidence="2">
    <name type="scientific">Siphoviridae sp. ctrgt10</name>
    <dbReference type="NCBI Taxonomy" id="2826479"/>
    <lineage>
        <taxon>Viruses</taxon>
        <taxon>Duplodnaviria</taxon>
        <taxon>Heunggongvirae</taxon>
        <taxon>Uroviricota</taxon>
        <taxon>Caudoviricetes</taxon>
    </lineage>
</organism>
<name>A0A8S5M7X5_9CAUD</name>
<dbReference type="PANTHER" id="PTHR30050">
    <property type="entry name" value="CHROMOSOMAL REPLICATION INITIATOR PROTEIN DNAA"/>
    <property type="match status" value="1"/>
</dbReference>
<dbReference type="EMBL" id="BK014839">
    <property type="protein sequence ID" value="DAD78067.1"/>
    <property type="molecule type" value="Genomic_DNA"/>
</dbReference>
<dbReference type="PANTHER" id="PTHR30050:SF8">
    <property type="entry name" value="PRIMOSOMAL PROTEIN DNAI"/>
    <property type="match status" value="1"/>
</dbReference>
<accession>A0A8S5M7X5</accession>
<evidence type="ECO:0000259" key="1">
    <source>
        <dbReference type="Pfam" id="PF01695"/>
    </source>
</evidence>
<keyword evidence="2" id="KW-0067">ATP-binding</keyword>
<dbReference type="InterPro" id="IPR027417">
    <property type="entry name" value="P-loop_NTPase"/>
</dbReference>
<protein>
    <submittedName>
        <fullName evidence="2">Replicative helicase</fullName>
    </submittedName>
</protein>
<keyword evidence="2" id="KW-0347">Helicase</keyword>
<dbReference type="InterPro" id="IPR002611">
    <property type="entry name" value="IstB_ATP-bd"/>
</dbReference>
<reference evidence="2" key="1">
    <citation type="journal article" date="2021" name="Proc. Natl. Acad. Sci. U.S.A.">
        <title>A Catalog of Tens of Thousands of Viruses from Human Metagenomes Reveals Hidden Associations with Chronic Diseases.</title>
        <authorList>
            <person name="Tisza M.J."/>
            <person name="Buck C.B."/>
        </authorList>
    </citation>
    <scope>NUCLEOTIDE SEQUENCE</scope>
    <source>
        <strain evidence="2">Ctrgt10</strain>
    </source>
</reference>
<keyword evidence="2" id="KW-0547">Nucleotide-binding</keyword>
<proteinExistence type="predicted"/>
<dbReference type="SUPFAM" id="SSF52540">
    <property type="entry name" value="P-loop containing nucleoside triphosphate hydrolases"/>
    <property type="match status" value="1"/>
</dbReference>
<sequence>MIDTRDCWIKERCKKYGDCNAFCMKLFKLDALYQNALVSLKQRQHKELRVDADGTDSDKFRQLKEITTNIEQFVEEGNTLYIHSQNTGNGKTSWALRCIEAYFEAIWWKADIVCKALFVNVPSFMLALKANISKPDANVEYIQENIMTCNLLVLDEIGIKTSTTFEMEHLLNIVNRRIDLGKATIYTSNLTDIELQEKLGDRLYSRIANSTYNIEFNGQDKRYLK</sequence>
<dbReference type="Pfam" id="PF01695">
    <property type="entry name" value="IstB_IS21"/>
    <property type="match status" value="1"/>
</dbReference>
<dbReference type="GO" id="GO:0006260">
    <property type="term" value="P:DNA replication"/>
    <property type="evidence" value="ECO:0007669"/>
    <property type="project" value="TreeGrafter"/>
</dbReference>
<feature type="domain" description="IstB-like ATP-binding" evidence="1">
    <location>
        <begin position="61"/>
        <end position="202"/>
    </location>
</feature>
<dbReference type="GO" id="GO:0005524">
    <property type="term" value="F:ATP binding"/>
    <property type="evidence" value="ECO:0007669"/>
    <property type="project" value="InterPro"/>
</dbReference>
<evidence type="ECO:0000313" key="2">
    <source>
        <dbReference type="EMBL" id="DAD78067.1"/>
    </source>
</evidence>